<dbReference type="CDD" id="cd06445">
    <property type="entry name" value="ATase"/>
    <property type="match status" value="1"/>
</dbReference>
<keyword evidence="6" id="KW-0227">DNA damage</keyword>
<evidence type="ECO:0000259" key="9">
    <source>
        <dbReference type="Pfam" id="PF01035"/>
    </source>
</evidence>
<dbReference type="Proteomes" id="UP000199337">
    <property type="component" value="Unassembled WGS sequence"/>
</dbReference>
<dbReference type="GO" id="GO:0003908">
    <property type="term" value="F:methylated-DNA-[protein]-cysteine S-methyltransferase activity"/>
    <property type="evidence" value="ECO:0007669"/>
    <property type="project" value="UniProtKB-EC"/>
</dbReference>
<evidence type="ECO:0000256" key="5">
    <source>
        <dbReference type="ARBA" id="ARBA00022679"/>
    </source>
</evidence>
<dbReference type="STRING" id="341036.SAMN05660649_04649"/>
<comment type="catalytic activity">
    <reaction evidence="1">
        <text>a 4-O-methyl-thymidine in DNA + L-cysteinyl-[protein] = a thymidine in DNA + S-methyl-L-cysteinyl-[protein]</text>
        <dbReference type="Rhea" id="RHEA:53428"/>
        <dbReference type="Rhea" id="RHEA-COMP:10131"/>
        <dbReference type="Rhea" id="RHEA-COMP:10132"/>
        <dbReference type="Rhea" id="RHEA-COMP:13555"/>
        <dbReference type="Rhea" id="RHEA-COMP:13556"/>
        <dbReference type="ChEBI" id="CHEBI:29950"/>
        <dbReference type="ChEBI" id="CHEBI:82612"/>
        <dbReference type="ChEBI" id="CHEBI:137386"/>
        <dbReference type="ChEBI" id="CHEBI:137387"/>
        <dbReference type="EC" id="2.1.1.63"/>
    </reaction>
</comment>
<comment type="similarity">
    <text evidence="2">Belongs to the MGMT family.</text>
</comment>
<name>A0A1I2YX88_9FIRM</name>
<evidence type="ECO:0000313" key="10">
    <source>
        <dbReference type="EMBL" id="SFH29889.1"/>
    </source>
</evidence>
<evidence type="ECO:0000256" key="2">
    <source>
        <dbReference type="ARBA" id="ARBA00008711"/>
    </source>
</evidence>
<dbReference type="InterPro" id="IPR036388">
    <property type="entry name" value="WH-like_DNA-bd_sf"/>
</dbReference>
<dbReference type="Pfam" id="PF01035">
    <property type="entry name" value="DNA_binding_1"/>
    <property type="match status" value="1"/>
</dbReference>
<dbReference type="FunFam" id="1.10.10.10:FF:000214">
    <property type="entry name" value="Methylated-DNA--protein-cysteine methyltransferase"/>
    <property type="match status" value="1"/>
</dbReference>
<accession>A0A1I2YX88</accession>
<keyword evidence="5 10" id="KW-0808">Transferase</keyword>
<organism evidence="10 11">
    <name type="scientific">Desulfotruncus arcticus DSM 17038</name>
    <dbReference type="NCBI Taxonomy" id="1121424"/>
    <lineage>
        <taxon>Bacteria</taxon>
        <taxon>Bacillati</taxon>
        <taxon>Bacillota</taxon>
        <taxon>Clostridia</taxon>
        <taxon>Eubacteriales</taxon>
        <taxon>Desulfallaceae</taxon>
        <taxon>Desulfotruncus</taxon>
    </lineage>
</organism>
<dbReference type="EC" id="2.1.1.63" evidence="3"/>
<dbReference type="PROSITE" id="PS00374">
    <property type="entry name" value="MGMT"/>
    <property type="match status" value="1"/>
</dbReference>
<sequence length="180" mass="19264">MLVFSVHTAAGWLSAAFSKKGLAALTLPAETKDASIKNLEAMGISAYSSMDSLKQTNYSGFDQQLQRYFDGEPEKFEIAVDWSVFTPFRQKILKVVRDIPYGTVLSYGQVANLAGCPRANRAVGGALGSNKILIIIPCHRVIYGDGTPGGFGSGLQWKSHLLALEGLAPGPGGKYPLAEI</sequence>
<evidence type="ECO:0000256" key="6">
    <source>
        <dbReference type="ARBA" id="ARBA00022763"/>
    </source>
</evidence>
<evidence type="ECO:0000256" key="1">
    <source>
        <dbReference type="ARBA" id="ARBA00001286"/>
    </source>
</evidence>
<evidence type="ECO:0000256" key="3">
    <source>
        <dbReference type="ARBA" id="ARBA00011918"/>
    </source>
</evidence>
<dbReference type="OrthoDB" id="9789813at2"/>
<dbReference type="NCBIfam" id="TIGR00589">
    <property type="entry name" value="ogt"/>
    <property type="match status" value="1"/>
</dbReference>
<dbReference type="GO" id="GO:0032259">
    <property type="term" value="P:methylation"/>
    <property type="evidence" value="ECO:0007669"/>
    <property type="project" value="UniProtKB-KW"/>
</dbReference>
<dbReference type="RefSeq" id="WP_092475009.1">
    <property type="nucleotide sequence ID" value="NZ_FOOX01000023.1"/>
</dbReference>
<proteinExistence type="inferred from homology"/>
<dbReference type="PANTHER" id="PTHR10815">
    <property type="entry name" value="METHYLATED-DNA--PROTEIN-CYSTEINE METHYLTRANSFERASE"/>
    <property type="match status" value="1"/>
</dbReference>
<dbReference type="SUPFAM" id="SSF46767">
    <property type="entry name" value="Methylated DNA-protein cysteine methyltransferase, C-terminal domain"/>
    <property type="match status" value="1"/>
</dbReference>
<comment type="catalytic activity">
    <reaction evidence="8">
        <text>a 6-O-methyl-2'-deoxyguanosine in DNA + L-cysteinyl-[protein] = S-methyl-L-cysteinyl-[protein] + a 2'-deoxyguanosine in DNA</text>
        <dbReference type="Rhea" id="RHEA:24000"/>
        <dbReference type="Rhea" id="RHEA-COMP:10131"/>
        <dbReference type="Rhea" id="RHEA-COMP:10132"/>
        <dbReference type="Rhea" id="RHEA-COMP:11367"/>
        <dbReference type="Rhea" id="RHEA-COMP:11368"/>
        <dbReference type="ChEBI" id="CHEBI:29950"/>
        <dbReference type="ChEBI" id="CHEBI:82612"/>
        <dbReference type="ChEBI" id="CHEBI:85445"/>
        <dbReference type="ChEBI" id="CHEBI:85448"/>
        <dbReference type="EC" id="2.1.1.63"/>
    </reaction>
</comment>
<keyword evidence="11" id="KW-1185">Reference proteome</keyword>
<dbReference type="EMBL" id="FOOX01000023">
    <property type="protein sequence ID" value="SFH29889.1"/>
    <property type="molecule type" value="Genomic_DNA"/>
</dbReference>
<gene>
    <name evidence="10" type="ORF">SAMN05660649_04649</name>
</gene>
<evidence type="ECO:0000313" key="11">
    <source>
        <dbReference type="Proteomes" id="UP000199337"/>
    </source>
</evidence>
<evidence type="ECO:0000256" key="8">
    <source>
        <dbReference type="ARBA" id="ARBA00049348"/>
    </source>
</evidence>
<dbReference type="GO" id="GO:0006281">
    <property type="term" value="P:DNA repair"/>
    <property type="evidence" value="ECO:0007669"/>
    <property type="project" value="UniProtKB-KW"/>
</dbReference>
<dbReference type="InterPro" id="IPR036217">
    <property type="entry name" value="MethylDNA_cys_MeTrfase_DNAb"/>
</dbReference>
<keyword evidence="7" id="KW-0234">DNA repair</keyword>
<evidence type="ECO:0000256" key="4">
    <source>
        <dbReference type="ARBA" id="ARBA00022603"/>
    </source>
</evidence>
<feature type="domain" description="Methylated-DNA-[protein]-cysteine S-methyltransferase DNA binding" evidence="9">
    <location>
        <begin position="87"/>
        <end position="166"/>
    </location>
</feature>
<dbReference type="AlphaFoldDB" id="A0A1I2YX88"/>
<dbReference type="InterPro" id="IPR014048">
    <property type="entry name" value="MethylDNA_cys_MeTrfase_DNA-bd"/>
</dbReference>
<reference evidence="11" key="1">
    <citation type="submission" date="2016-10" db="EMBL/GenBank/DDBJ databases">
        <authorList>
            <person name="Varghese N."/>
            <person name="Submissions S."/>
        </authorList>
    </citation>
    <scope>NUCLEOTIDE SEQUENCE [LARGE SCALE GENOMIC DNA]</scope>
    <source>
        <strain evidence="11">DSM 17038</strain>
    </source>
</reference>
<dbReference type="PANTHER" id="PTHR10815:SF13">
    <property type="entry name" value="METHYLATED-DNA--PROTEIN-CYSTEINE METHYLTRANSFERASE"/>
    <property type="match status" value="1"/>
</dbReference>
<dbReference type="Gene3D" id="1.10.10.10">
    <property type="entry name" value="Winged helix-like DNA-binding domain superfamily/Winged helix DNA-binding domain"/>
    <property type="match status" value="1"/>
</dbReference>
<protein>
    <recommendedName>
        <fullName evidence="3">methylated-DNA--[protein]-cysteine S-methyltransferase</fullName>
        <ecNumber evidence="3">2.1.1.63</ecNumber>
    </recommendedName>
</protein>
<keyword evidence="4 10" id="KW-0489">Methyltransferase</keyword>
<dbReference type="InterPro" id="IPR001497">
    <property type="entry name" value="MethylDNA_cys_MeTrfase_AS"/>
</dbReference>
<evidence type="ECO:0000256" key="7">
    <source>
        <dbReference type="ARBA" id="ARBA00023204"/>
    </source>
</evidence>